<feature type="domain" description="Fibronectin type-III" evidence="4">
    <location>
        <begin position="1217"/>
        <end position="1317"/>
    </location>
</feature>
<evidence type="ECO:0000256" key="1">
    <source>
        <dbReference type="ARBA" id="ARBA00022729"/>
    </source>
</evidence>
<sequence>MSYPLYSDVISATTLDCTAPHTPDAPKKMFVSGGFVQVSAQQPADTGGADLLSVTIIVRRLDRLTVVTQQAQAPVASGAVVYNIYGLDAQTSYRISVFAINEGGLQSLESDFLDITTKFLQLPGPCPPPKVLNTTGASVALQLIPPLDDGGGRIQGFNVYMATDAGGGFNEVASTIDTDTIDVVEISRLSNDEPLLPETKYIFKAVAVNLADICISTVSSLQVANATETRTTFASLPGPPPSPCFLKATGGMISMSLMKPTNMQGARCTGFSIMVKDNVGNVIENSIDANDDVAYDATYLQANTNYAISTAVITNLGTTSYSSSTTMSSTNPTPPTQPLAVAAVNITGSSAEMKWSLPLDIGGVNISGYTIILISEGIQEERSAVSSPWLLKDLTADMLYTVKVKAINMAERKGPASTGATFKTASPTKPSVPSNILSVFASGGAIEVAWNPPESRGGEPLSSMGYKIAAYTSSSCFDNERNSCLECNAVKLSAQHYKLFENALVCERPSQAECPDGSMNCCIYHEDGVGFSCGLMDLAIPQHSVVGTTSTLFKGLNYSSSYYFGVQAINRAGKSNMSTLQQLQTTGQTAPSFPSNIRQLTATGGSIQLTWDAPLDTGGGPILGYRVYRNYELRTVGYVMPPFTDCGGMQALSTYTYGIVAVNGSLVEGSMASTTLSTVSLTNPFQPLLSLTAAMYNRLQFRANPACDTGGGTLRYQYEVKYSGTVVATDYFECCNFVVENLVKGRTYDVALRVINSMAFSPWTESRFTTTTGTPSAPVPSLVRVNTYSAVVSLGSSSTDKETRSYDVYLYLDEAETQHQTVSCQTDTVAGQYDCPTSFKVEALEPQTEYGIKVKANGGIGSVSSSLVKFTTNSSSTGVFGMSKHDYYADKDGSISTLVLRSEGTSGSVDVRVNIIEPETVLVRCERVASGGCHCTLYLRSYGTYSDPCTLTFIDGQDSAEVSFSTWNDDSAELIPFPVVVTPFGVTLSGEYAALLHNDEYQQSGFLAFTSSPFKVLENSLYATVDVVRLNGSTGTISAGYESFDISAAAGVDYVFSSGSVTMVEQQSATQIWVQLIDNHVFNFDKSFGIRLMNQSTQVGAGVLVSQQVVILDDENILNAVPHKMESARNVYTTGGEFQIEWANPFNDIASVLGYMVRVTPINPGNISSLFNTTQLQFTLSGLTARSAYRVEIAAWNTFGMGEFSDIIEVATKDISPPGPPLMLAISDVTNTNLTLTWEPPRDDGGSTIQGYWVVIAADTGGFTLSKFVEIPNLLFVATGLSASSNYVCNVFTATEAFPDRLNSSSSAQITALTGIGEVPGKTQVVALVGQPRGGALTFFMIQPHYTGGLALTMATLYLRSSGTDSNAAFTSRCRAHLSGQTNSTCTVNNLVATTSYEVYATFSNEKV</sequence>
<dbReference type="EMBL" id="JASMQC010000001">
    <property type="protein sequence ID" value="KAK1948572.1"/>
    <property type="molecule type" value="Genomic_DNA"/>
</dbReference>
<gene>
    <name evidence="5" type="ORF">P3T76_000861</name>
</gene>
<dbReference type="InterPro" id="IPR003961">
    <property type="entry name" value="FN3_dom"/>
</dbReference>
<feature type="domain" description="Fibronectin type-III" evidence="4">
    <location>
        <begin position="774"/>
        <end position="875"/>
    </location>
</feature>
<dbReference type="SUPFAM" id="SSF49265">
    <property type="entry name" value="Fibronectin type III"/>
    <property type="match status" value="6"/>
</dbReference>
<feature type="domain" description="Fibronectin type-III" evidence="4">
    <location>
        <begin position="1121"/>
        <end position="1215"/>
    </location>
</feature>
<dbReference type="CDD" id="cd00063">
    <property type="entry name" value="FN3"/>
    <property type="match status" value="6"/>
</dbReference>
<feature type="domain" description="Fibronectin type-III" evidence="4">
    <location>
        <begin position="239"/>
        <end position="333"/>
    </location>
</feature>
<dbReference type="PROSITE" id="PS50853">
    <property type="entry name" value="FN3"/>
    <property type="match status" value="8"/>
</dbReference>
<keyword evidence="3" id="KW-0106">Calcium</keyword>
<dbReference type="InterPro" id="IPR038081">
    <property type="entry name" value="CalX-like_sf"/>
</dbReference>
<dbReference type="GO" id="GO:0016020">
    <property type="term" value="C:membrane"/>
    <property type="evidence" value="ECO:0007669"/>
    <property type="project" value="InterPro"/>
</dbReference>
<dbReference type="Gene3D" id="2.60.40.2030">
    <property type="match status" value="1"/>
</dbReference>
<feature type="domain" description="Fibronectin type-III" evidence="4">
    <location>
        <begin position="334"/>
        <end position="427"/>
    </location>
</feature>
<feature type="domain" description="Fibronectin type-III" evidence="4">
    <location>
        <begin position="22"/>
        <end position="120"/>
    </location>
</feature>
<dbReference type="SMART" id="SM00060">
    <property type="entry name" value="FN3"/>
    <property type="match status" value="10"/>
</dbReference>
<dbReference type="InterPro" id="IPR013783">
    <property type="entry name" value="Ig-like_fold"/>
</dbReference>
<comment type="caution">
    <text evidence="5">The sequence shown here is derived from an EMBL/GenBank/DDBJ whole genome shotgun (WGS) entry which is preliminary data.</text>
</comment>
<dbReference type="Proteomes" id="UP001259832">
    <property type="component" value="Unassembled WGS sequence"/>
</dbReference>
<protein>
    <submittedName>
        <fullName evidence="5">Fibronectin type-III domain-containing protein 3a</fullName>
    </submittedName>
</protein>
<reference evidence="5" key="1">
    <citation type="submission" date="2023-08" db="EMBL/GenBank/DDBJ databases">
        <title>Reference Genome Resource for the Citrus Pathogen Phytophthora citrophthora.</title>
        <authorList>
            <person name="Moller H."/>
            <person name="Coetzee B."/>
            <person name="Rose L.J."/>
            <person name="Van Niekerk J.M."/>
        </authorList>
    </citation>
    <scope>NUCLEOTIDE SEQUENCE</scope>
    <source>
        <strain evidence="5">STE-U-9442</strain>
    </source>
</reference>
<dbReference type="SUPFAM" id="SSF141072">
    <property type="entry name" value="CalX-like"/>
    <property type="match status" value="1"/>
</dbReference>
<dbReference type="Pfam" id="PF00041">
    <property type="entry name" value="fn3"/>
    <property type="match status" value="3"/>
</dbReference>
<dbReference type="PANTHER" id="PTHR13817">
    <property type="entry name" value="TITIN"/>
    <property type="match status" value="1"/>
</dbReference>
<evidence type="ECO:0000256" key="2">
    <source>
        <dbReference type="ARBA" id="ARBA00022737"/>
    </source>
</evidence>
<dbReference type="Gene3D" id="2.60.40.10">
    <property type="entry name" value="Immunoglobulins"/>
    <property type="match status" value="9"/>
</dbReference>
<proteinExistence type="predicted"/>
<dbReference type="PANTHER" id="PTHR13817:SF73">
    <property type="entry name" value="FIBRONECTIN TYPE-III DOMAIN-CONTAINING PROTEIN"/>
    <property type="match status" value="1"/>
</dbReference>
<evidence type="ECO:0000313" key="5">
    <source>
        <dbReference type="EMBL" id="KAK1948572.1"/>
    </source>
</evidence>
<dbReference type="Pfam" id="PF03160">
    <property type="entry name" value="Calx-beta"/>
    <property type="match status" value="1"/>
</dbReference>
<feature type="domain" description="Fibronectin type-III" evidence="4">
    <location>
        <begin position="125"/>
        <end position="229"/>
    </location>
</feature>
<keyword evidence="6" id="KW-1185">Reference proteome</keyword>
<organism evidence="5 6">
    <name type="scientific">Phytophthora citrophthora</name>
    <dbReference type="NCBI Taxonomy" id="4793"/>
    <lineage>
        <taxon>Eukaryota</taxon>
        <taxon>Sar</taxon>
        <taxon>Stramenopiles</taxon>
        <taxon>Oomycota</taxon>
        <taxon>Peronosporomycetes</taxon>
        <taxon>Peronosporales</taxon>
        <taxon>Peronosporaceae</taxon>
        <taxon>Phytophthora</taxon>
    </lineage>
</organism>
<keyword evidence="2" id="KW-0677">Repeat</keyword>
<accession>A0AAD9H1H3</accession>
<evidence type="ECO:0000313" key="6">
    <source>
        <dbReference type="Proteomes" id="UP001259832"/>
    </source>
</evidence>
<name>A0AAD9H1H3_9STRA</name>
<evidence type="ECO:0000256" key="3">
    <source>
        <dbReference type="ARBA" id="ARBA00022837"/>
    </source>
</evidence>
<dbReference type="GO" id="GO:0007154">
    <property type="term" value="P:cell communication"/>
    <property type="evidence" value="ECO:0007669"/>
    <property type="project" value="InterPro"/>
</dbReference>
<dbReference type="InterPro" id="IPR036116">
    <property type="entry name" value="FN3_sf"/>
</dbReference>
<keyword evidence="1" id="KW-0732">Signal</keyword>
<dbReference type="SMART" id="SM00237">
    <property type="entry name" value="Calx_beta"/>
    <property type="match status" value="1"/>
</dbReference>
<feature type="domain" description="Fibronectin type-III" evidence="4">
    <location>
        <begin position="590"/>
        <end position="685"/>
    </location>
</feature>
<dbReference type="InterPro" id="IPR003644">
    <property type="entry name" value="Calx_beta"/>
</dbReference>
<evidence type="ECO:0000259" key="4">
    <source>
        <dbReference type="PROSITE" id="PS50853"/>
    </source>
</evidence>
<dbReference type="InterPro" id="IPR050964">
    <property type="entry name" value="Striated_Muscle_Regulatory"/>
</dbReference>